<sequence>MWQFEEMDRQDIIAKLKENEAALRAKGVAHAALFGSRARGDNRRPAAAADLVYAF</sequence>
<dbReference type="InterPro" id="IPR043519">
    <property type="entry name" value="NT_sf"/>
</dbReference>
<dbReference type="OrthoDB" id="559450at2"/>
<evidence type="ECO:0000313" key="2">
    <source>
        <dbReference type="Proteomes" id="UP000309061"/>
    </source>
</evidence>
<evidence type="ECO:0008006" key="3">
    <source>
        <dbReference type="Google" id="ProtNLM"/>
    </source>
</evidence>
<dbReference type="AlphaFoldDB" id="A0A6B8KJ08"/>
<gene>
    <name evidence="1" type="ORF">H2LOC_015785</name>
</gene>
<keyword evidence="2" id="KW-1185">Reference proteome</keyword>
<accession>A0A6B8KJ08</accession>
<protein>
    <recommendedName>
        <fullName evidence="3">Nucleotidyltransferase domain-containing protein</fullName>
    </recommendedName>
</protein>
<organism evidence="1 2">
    <name type="scientific">Methylocystis heyeri</name>
    <dbReference type="NCBI Taxonomy" id="391905"/>
    <lineage>
        <taxon>Bacteria</taxon>
        <taxon>Pseudomonadati</taxon>
        <taxon>Pseudomonadota</taxon>
        <taxon>Alphaproteobacteria</taxon>
        <taxon>Hyphomicrobiales</taxon>
        <taxon>Methylocystaceae</taxon>
        <taxon>Methylocystis</taxon>
    </lineage>
</organism>
<dbReference type="SUPFAM" id="SSF81301">
    <property type="entry name" value="Nucleotidyltransferase"/>
    <property type="match status" value="1"/>
</dbReference>
<proteinExistence type="predicted"/>
<dbReference type="Proteomes" id="UP000309061">
    <property type="component" value="Chromosome"/>
</dbReference>
<evidence type="ECO:0000313" key="1">
    <source>
        <dbReference type="EMBL" id="QGM47031.1"/>
    </source>
</evidence>
<dbReference type="EMBL" id="CP046052">
    <property type="protein sequence ID" value="QGM47031.1"/>
    <property type="molecule type" value="Genomic_DNA"/>
</dbReference>
<reference evidence="1 2" key="1">
    <citation type="submission" date="2019-11" db="EMBL/GenBank/DDBJ databases">
        <title>The genome sequence of Methylocystis heyeri.</title>
        <authorList>
            <person name="Oshkin I.Y."/>
            <person name="Miroshnikov K."/>
            <person name="Dedysh S.N."/>
        </authorList>
    </citation>
    <scope>NUCLEOTIDE SEQUENCE [LARGE SCALE GENOMIC DNA]</scope>
    <source>
        <strain evidence="1 2">H2</strain>
    </source>
</reference>
<dbReference type="KEGG" id="mhey:H2LOC_015785"/>
<name>A0A6B8KJ08_9HYPH</name>
<dbReference type="Gene3D" id="3.30.460.10">
    <property type="entry name" value="Beta Polymerase, domain 2"/>
    <property type="match status" value="1"/>
</dbReference>
<dbReference type="RefSeq" id="WP_154331682.1">
    <property type="nucleotide sequence ID" value="NZ_CP046052.1"/>
</dbReference>